<keyword evidence="2" id="KW-0949">S-adenosyl-L-methionine</keyword>
<comment type="cofactor">
    <cofactor evidence="1">
        <name>[4Fe-4S] cluster</name>
        <dbReference type="ChEBI" id="CHEBI:49883"/>
    </cofactor>
</comment>
<dbReference type="Gene3D" id="3.40.50.280">
    <property type="entry name" value="Cobalamin-binding domain"/>
    <property type="match status" value="1"/>
</dbReference>
<dbReference type="SFLD" id="SFLDG01082">
    <property type="entry name" value="B12-binding_domain_containing"/>
    <property type="match status" value="1"/>
</dbReference>
<dbReference type="GO" id="GO:0046872">
    <property type="term" value="F:metal ion binding"/>
    <property type="evidence" value="ECO:0007669"/>
    <property type="project" value="UniProtKB-KW"/>
</dbReference>
<keyword evidence="5" id="KW-0411">Iron-sulfur</keyword>
<dbReference type="InterPro" id="IPR051198">
    <property type="entry name" value="BchE-like"/>
</dbReference>
<keyword evidence="3" id="KW-0479">Metal-binding</keyword>
<dbReference type="GO" id="GO:0051536">
    <property type="term" value="F:iron-sulfur cluster binding"/>
    <property type="evidence" value="ECO:0007669"/>
    <property type="project" value="UniProtKB-KW"/>
</dbReference>
<organism evidence="6 7">
    <name type="scientific">Gemmata massiliana</name>
    <dbReference type="NCBI Taxonomy" id="1210884"/>
    <lineage>
        <taxon>Bacteria</taxon>
        <taxon>Pseudomonadati</taxon>
        <taxon>Planctomycetota</taxon>
        <taxon>Planctomycetia</taxon>
        <taxon>Gemmatales</taxon>
        <taxon>Gemmataceae</taxon>
        <taxon>Gemmata</taxon>
    </lineage>
</organism>
<evidence type="ECO:0000313" key="7">
    <source>
        <dbReference type="Proteomes" id="UP000464178"/>
    </source>
</evidence>
<dbReference type="PANTHER" id="PTHR43409">
    <property type="entry name" value="ANAEROBIC MAGNESIUM-PROTOPORPHYRIN IX MONOMETHYL ESTER CYCLASE-RELATED"/>
    <property type="match status" value="1"/>
</dbReference>
<gene>
    <name evidence="6" type="ORF">SOIL9_38240</name>
</gene>
<evidence type="ECO:0000256" key="1">
    <source>
        <dbReference type="ARBA" id="ARBA00001966"/>
    </source>
</evidence>
<dbReference type="GO" id="GO:0005829">
    <property type="term" value="C:cytosol"/>
    <property type="evidence" value="ECO:0007669"/>
    <property type="project" value="TreeGrafter"/>
</dbReference>
<name>A0A6P2D3C5_9BACT</name>
<dbReference type="GO" id="GO:0003824">
    <property type="term" value="F:catalytic activity"/>
    <property type="evidence" value="ECO:0007669"/>
    <property type="project" value="InterPro"/>
</dbReference>
<dbReference type="SFLD" id="SFLDS00029">
    <property type="entry name" value="Radical_SAM"/>
    <property type="match status" value="1"/>
</dbReference>
<evidence type="ECO:0000313" key="6">
    <source>
        <dbReference type="EMBL" id="VTR93890.1"/>
    </source>
</evidence>
<dbReference type="Proteomes" id="UP000464178">
    <property type="component" value="Chromosome"/>
</dbReference>
<evidence type="ECO:0000256" key="2">
    <source>
        <dbReference type="ARBA" id="ARBA00022691"/>
    </source>
</evidence>
<dbReference type="PANTHER" id="PTHR43409:SF7">
    <property type="entry name" value="BLL1977 PROTEIN"/>
    <property type="match status" value="1"/>
</dbReference>
<dbReference type="InterPro" id="IPR058240">
    <property type="entry name" value="rSAM_sf"/>
</dbReference>
<dbReference type="SUPFAM" id="SSF102114">
    <property type="entry name" value="Radical SAM enzymes"/>
    <property type="match status" value="1"/>
</dbReference>
<proteinExistence type="predicted"/>
<protein>
    <recommendedName>
        <fullName evidence="8">Radical SAM protein</fullName>
    </recommendedName>
</protein>
<reference evidence="6 7" key="1">
    <citation type="submission" date="2019-05" db="EMBL/GenBank/DDBJ databases">
        <authorList>
            <consortium name="Science for Life Laboratories"/>
        </authorList>
    </citation>
    <scope>NUCLEOTIDE SEQUENCE [LARGE SCALE GENOMIC DNA]</scope>
    <source>
        <strain evidence="6">Soil9</strain>
    </source>
</reference>
<keyword evidence="7" id="KW-1185">Reference proteome</keyword>
<dbReference type="KEGG" id="gms:SOIL9_38240"/>
<dbReference type="EMBL" id="LR593886">
    <property type="protein sequence ID" value="VTR93890.1"/>
    <property type="molecule type" value="Genomic_DNA"/>
</dbReference>
<dbReference type="AlphaFoldDB" id="A0A6P2D3C5"/>
<evidence type="ECO:0000256" key="5">
    <source>
        <dbReference type="ARBA" id="ARBA00023014"/>
    </source>
</evidence>
<dbReference type="InterPro" id="IPR007197">
    <property type="entry name" value="rSAM"/>
</dbReference>
<sequence length="509" mass="57403">MNVGVIELIAYTVPPEWRGHTVAVAMRKVLYSVMPQVVAAWCRRRGHRTHYATYYGQADPVRLLPDDLDIVFISATTQASGLAYALARYYRGRGVRTVLGGPHAKCFPADALRFFDIVVGECDEELVGDILAQRFDPPASVSSRRPRALPGVAERFPDIVTAGFRPGRRFGFNVVAVFSSLGCPYTCEFCTEWNSRYAPLLADDLAADLAFVRRRDRRAIVAFHDPNFAVRFDETMDVMERDGERPNRYVMECSLSVLRDDRLPRLARTNCLYVAPGVESWFDFGNKSLAGEKQGAAKLDFVAERFRALRRFVPGLQANFLFGTDADRGTEPVELTIDFVRRLPFVWPNVNVPTPYGATPLFDRYRADGRILAGMPLTCYCAPYLVSTLRHYDPVAFYRHLVRIQTAITSWAALARRVAPAAPFAIRFAHAVQTLSFREQAAETRAILRLLETDRGFRAFHEGERVPVPEFYQRHVENRLGRYASLFPRPDRTPVLGPGVARANVATLN</sequence>
<evidence type="ECO:0000256" key="4">
    <source>
        <dbReference type="ARBA" id="ARBA00023004"/>
    </source>
</evidence>
<evidence type="ECO:0008006" key="8">
    <source>
        <dbReference type="Google" id="ProtNLM"/>
    </source>
</evidence>
<keyword evidence="4" id="KW-0408">Iron</keyword>
<accession>A0A6P2D3C5</accession>
<dbReference type="RefSeq" id="WP_162668540.1">
    <property type="nucleotide sequence ID" value="NZ_LR593886.1"/>
</dbReference>
<evidence type="ECO:0000256" key="3">
    <source>
        <dbReference type="ARBA" id="ARBA00022723"/>
    </source>
</evidence>